<keyword evidence="3" id="KW-1185">Reference proteome</keyword>
<feature type="compositionally biased region" description="Basic and acidic residues" evidence="1">
    <location>
        <begin position="24"/>
        <end position="65"/>
    </location>
</feature>
<evidence type="ECO:0000256" key="1">
    <source>
        <dbReference type="SAM" id="MobiDB-lite"/>
    </source>
</evidence>
<gene>
    <name evidence="2" type="ORF">CBR_g6276</name>
</gene>
<feature type="compositionally biased region" description="Basic residues" evidence="1">
    <location>
        <begin position="82"/>
        <end position="94"/>
    </location>
</feature>
<comment type="caution">
    <text evidence="2">The sequence shown here is derived from an EMBL/GenBank/DDBJ whole genome shotgun (WGS) entry which is preliminary data.</text>
</comment>
<feature type="region of interest" description="Disordered" evidence="1">
    <location>
        <begin position="24"/>
        <end position="99"/>
    </location>
</feature>
<reference evidence="2 3" key="1">
    <citation type="journal article" date="2018" name="Cell">
        <title>The Chara Genome: Secondary Complexity and Implications for Plant Terrestrialization.</title>
        <authorList>
            <person name="Nishiyama T."/>
            <person name="Sakayama H."/>
            <person name="Vries J.D."/>
            <person name="Buschmann H."/>
            <person name="Saint-Marcoux D."/>
            <person name="Ullrich K.K."/>
            <person name="Haas F.B."/>
            <person name="Vanderstraeten L."/>
            <person name="Becker D."/>
            <person name="Lang D."/>
            <person name="Vosolsobe S."/>
            <person name="Rombauts S."/>
            <person name="Wilhelmsson P.K.I."/>
            <person name="Janitza P."/>
            <person name="Kern R."/>
            <person name="Heyl A."/>
            <person name="Rumpler F."/>
            <person name="Villalobos L.I.A.C."/>
            <person name="Clay J.M."/>
            <person name="Skokan R."/>
            <person name="Toyoda A."/>
            <person name="Suzuki Y."/>
            <person name="Kagoshima H."/>
            <person name="Schijlen E."/>
            <person name="Tajeshwar N."/>
            <person name="Catarino B."/>
            <person name="Hetherington A.J."/>
            <person name="Saltykova A."/>
            <person name="Bonnot C."/>
            <person name="Breuninger H."/>
            <person name="Symeonidi A."/>
            <person name="Radhakrishnan G.V."/>
            <person name="Van Nieuwerburgh F."/>
            <person name="Deforce D."/>
            <person name="Chang C."/>
            <person name="Karol K.G."/>
            <person name="Hedrich R."/>
            <person name="Ulvskov P."/>
            <person name="Glockner G."/>
            <person name="Delwiche C.F."/>
            <person name="Petrasek J."/>
            <person name="Van de Peer Y."/>
            <person name="Friml J."/>
            <person name="Beilby M."/>
            <person name="Dolan L."/>
            <person name="Kohara Y."/>
            <person name="Sugano S."/>
            <person name="Fujiyama A."/>
            <person name="Delaux P.-M."/>
            <person name="Quint M."/>
            <person name="TheiBen G."/>
            <person name="Hagemann M."/>
            <person name="Harholt J."/>
            <person name="Dunand C."/>
            <person name="Zachgo S."/>
            <person name="Langdale J."/>
            <person name="Maumus F."/>
            <person name="Straeten D.V.D."/>
            <person name="Gould S.B."/>
            <person name="Rensing S.A."/>
        </authorList>
    </citation>
    <scope>NUCLEOTIDE SEQUENCE [LARGE SCALE GENOMIC DNA]</scope>
    <source>
        <strain evidence="2 3">S276</strain>
    </source>
</reference>
<sequence length="265" mass="29750">MKAWVTSTLGSSLKLINEKLEEVDQKAKMTTNERAELEQLRLEKLRTDKEKAKKGSKESSSEKGKRMGARTPVENSPSAARVKSRSRPSTKTRPKRIEILDDEGVAGVKQNLEPKMESSSELADIKQMLAALLQGLSNPKGKEKVVEPQFSPPVAMGEEEDTDVVQNANVEDDEEIDDGGLAAYMKIRLEYYNSSLHYTRVQELCKAKNVQYFRKEMGVWELARIDLQEYTDTLSVGQNGECSRKQRINTNEHASATEANAVKEN</sequence>
<proteinExistence type="predicted"/>
<evidence type="ECO:0000313" key="2">
    <source>
        <dbReference type="EMBL" id="GBG70145.1"/>
    </source>
</evidence>
<protein>
    <submittedName>
        <fullName evidence="2">Uncharacterized protein</fullName>
    </submittedName>
</protein>
<accession>A0A388KJA5</accession>
<dbReference type="EMBL" id="BFEA01000126">
    <property type="protein sequence ID" value="GBG70145.1"/>
    <property type="molecule type" value="Genomic_DNA"/>
</dbReference>
<dbReference type="Proteomes" id="UP000265515">
    <property type="component" value="Unassembled WGS sequence"/>
</dbReference>
<dbReference type="AlphaFoldDB" id="A0A388KJA5"/>
<evidence type="ECO:0000313" key="3">
    <source>
        <dbReference type="Proteomes" id="UP000265515"/>
    </source>
</evidence>
<organism evidence="2 3">
    <name type="scientific">Chara braunii</name>
    <name type="common">Braun's stonewort</name>
    <dbReference type="NCBI Taxonomy" id="69332"/>
    <lineage>
        <taxon>Eukaryota</taxon>
        <taxon>Viridiplantae</taxon>
        <taxon>Streptophyta</taxon>
        <taxon>Charophyceae</taxon>
        <taxon>Charales</taxon>
        <taxon>Characeae</taxon>
        <taxon>Chara</taxon>
    </lineage>
</organism>
<dbReference type="Gramene" id="GBG70145">
    <property type="protein sequence ID" value="GBG70145"/>
    <property type="gene ID" value="CBR_g6276"/>
</dbReference>
<name>A0A388KJA5_CHABU</name>